<dbReference type="Pfam" id="PF00092">
    <property type="entry name" value="VWA"/>
    <property type="match status" value="1"/>
</dbReference>
<sequence>MPILPVPALSPQIELLALKAGLPAGQAHEVTVLARITPPAPQLRAGARAPINLSLVLDRSGSMGGQPLAMARLAAQTAIRALEPQDRLSVVIFDDAVELLVAPQLVTDPERLCRTVESITAGGSTALHAGWVEGATMTAQHLNPEALNRVLLLSDGQANCGEVRPEVIAQHVRGLTAQGVSTSTVGLGRDYQEDLLRGMADAGDGNFEHLEDAAALPAFFAAELQGFSRTVGHTVSLGIEPNPALKVSRVEVINTLARNDLGRYQLPNLIAERPLEVVFTLQVPAQLPSADLGVTRVRLAWTGRDGVRRTQRIQLNLPVLSADAYAALPEDSAVRLAEQLLHNARAKQDAVGLLDAGDVMGAQRALHLRQVAFEAYAPSMPAPVAQQESHALVDLALNADRDQILTRKRAMSQSYNRSRSKE</sequence>
<proteinExistence type="predicted"/>
<keyword evidence="3" id="KW-1185">Reference proteome</keyword>
<accession>A0ABV6B493</accession>
<dbReference type="SUPFAM" id="SSF53300">
    <property type="entry name" value="vWA-like"/>
    <property type="match status" value="1"/>
</dbReference>
<dbReference type="InterPro" id="IPR036465">
    <property type="entry name" value="vWFA_dom_sf"/>
</dbReference>
<dbReference type="EMBL" id="JBHLYR010000045">
    <property type="protein sequence ID" value="MFB9993261.1"/>
    <property type="molecule type" value="Genomic_DNA"/>
</dbReference>
<dbReference type="Proteomes" id="UP001589733">
    <property type="component" value="Unassembled WGS sequence"/>
</dbReference>
<dbReference type="Gene3D" id="3.40.50.410">
    <property type="entry name" value="von Willebrand factor, type A domain"/>
    <property type="match status" value="1"/>
</dbReference>
<evidence type="ECO:0000313" key="3">
    <source>
        <dbReference type="Proteomes" id="UP001589733"/>
    </source>
</evidence>
<gene>
    <name evidence="2" type="ORF">ACFFLM_14910</name>
</gene>
<reference evidence="2 3" key="1">
    <citation type="submission" date="2024-09" db="EMBL/GenBank/DDBJ databases">
        <authorList>
            <person name="Sun Q."/>
            <person name="Mori K."/>
        </authorList>
    </citation>
    <scope>NUCLEOTIDE SEQUENCE [LARGE SCALE GENOMIC DNA]</scope>
    <source>
        <strain evidence="2 3">JCM 13503</strain>
    </source>
</reference>
<evidence type="ECO:0000313" key="2">
    <source>
        <dbReference type="EMBL" id="MFB9993261.1"/>
    </source>
</evidence>
<dbReference type="InterPro" id="IPR051266">
    <property type="entry name" value="CLCR"/>
</dbReference>
<evidence type="ECO:0000259" key="1">
    <source>
        <dbReference type="PROSITE" id="PS50234"/>
    </source>
</evidence>
<dbReference type="InterPro" id="IPR002035">
    <property type="entry name" value="VWF_A"/>
</dbReference>
<dbReference type="PROSITE" id="PS50234">
    <property type="entry name" value="VWFA"/>
    <property type="match status" value="1"/>
</dbReference>
<comment type="caution">
    <text evidence="2">The sequence shown here is derived from an EMBL/GenBank/DDBJ whole genome shotgun (WGS) entry which is preliminary data.</text>
</comment>
<feature type="domain" description="VWFA" evidence="1">
    <location>
        <begin position="52"/>
        <end position="224"/>
    </location>
</feature>
<dbReference type="PANTHER" id="PTHR10579:SF43">
    <property type="entry name" value="ZINC FINGER (C3HC4-TYPE RING FINGER) FAMILY PROTEIN"/>
    <property type="match status" value="1"/>
</dbReference>
<name>A0ABV6B493_9DEIO</name>
<protein>
    <submittedName>
        <fullName evidence="2">VWA domain-containing protein</fullName>
    </submittedName>
</protein>
<dbReference type="SMART" id="SM00327">
    <property type="entry name" value="VWA"/>
    <property type="match status" value="1"/>
</dbReference>
<dbReference type="RefSeq" id="WP_380011739.1">
    <property type="nucleotide sequence ID" value="NZ_JBHLYR010000045.1"/>
</dbReference>
<organism evidence="2 3">
    <name type="scientific">Deinococcus oregonensis</name>
    <dbReference type="NCBI Taxonomy" id="1805970"/>
    <lineage>
        <taxon>Bacteria</taxon>
        <taxon>Thermotogati</taxon>
        <taxon>Deinococcota</taxon>
        <taxon>Deinococci</taxon>
        <taxon>Deinococcales</taxon>
        <taxon>Deinococcaceae</taxon>
        <taxon>Deinococcus</taxon>
    </lineage>
</organism>
<dbReference type="PANTHER" id="PTHR10579">
    <property type="entry name" value="CALCIUM-ACTIVATED CHLORIDE CHANNEL REGULATOR"/>
    <property type="match status" value="1"/>
</dbReference>